<dbReference type="AlphaFoldDB" id="A0A3N4J4M6"/>
<sequence length="90" mass="10586">MGYMFPFGIYGDFGVLLEWSYLRDSSRVYFFYSYSDLSIILLYYFLLFSSFMWGSGSQLGKKGFLLHRAALRVGEFFTFVIFSPSHFCRS</sequence>
<protein>
    <submittedName>
        <fullName evidence="2">Uncharacterized protein</fullName>
    </submittedName>
</protein>
<dbReference type="Proteomes" id="UP000276215">
    <property type="component" value="Unassembled WGS sequence"/>
</dbReference>
<keyword evidence="3" id="KW-1185">Reference proteome</keyword>
<reference evidence="2 3" key="1">
    <citation type="journal article" date="2018" name="Nat. Ecol. Evol.">
        <title>Pezizomycetes genomes reveal the molecular basis of ectomycorrhizal truffle lifestyle.</title>
        <authorList>
            <person name="Murat C."/>
            <person name="Payen T."/>
            <person name="Noel B."/>
            <person name="Kuo A."/>
            <person name="Morin E."/>
            <person name="Chen J."/>
            <person name="Kohler A."/>
            <person name="Krizsan K."/>
            <person name="Balestrini R."/>
            <person name="Da Silva C."/>
            <person name="Montanini B."/>
            <person name="Hainaut M."/>
            <person name="Levati E."/>
            <person name="Barry K.W."/>
            <person name="Belfiori B."/>
            <person name="Cichocki N."/>
            <person name="Clum A."/>
            <person name="Dockter R.B."/>
            <person name="Fauchery L."/>
            <person name="Guy J."/>
            <person name="Iotti M."/>
            <person name="Le Tacon F."/>
            <person name="Lindquist E.A."/>
            <person name="Lipzen A."/>
            <person name="Malagnac F."/>
            <person name="Mello A."/>
            <person name="Molinier V."/>
            <person name="Miyauchi S."/>
            <person name="Poulain J."/>
            <person name="Riccioni C."/>
            <person name="Rubini A."/>
            <person name="Sitrit Y."/>
            <person name="Splivallo R."/>
            <person name="Traeger S."/>
            <person name="Wang M."/>
            <person name="Zifcakova L."/>
            <person name="Wipf D."/>
            <person name="Zambonelli A."/>
            <person name="Paolocci F."/>
            <person name="Nowrousian M."/>
            <person name="Ottonello S."/>
            <person name="Baldrian P."/>
            <person name="Spatafora J.W."/>
            <person name="Henrissat B."/>
            <person name="Nagy L.G."/>
            <person name="Aury J.M."/>
            <person name="Wincker P."/>
            <person name="Grigoriev I.V."/>
            <person name="Bonfante P."/>
            <person name="Martin F.M."/>
        </authorList>
    </citation>
    <scope>NUCLEOTIDE SEQUENCE [LARGE SCALE GENOMIC DNA]</scope>
    <source>
        <strain evidence="2 3">120613-1</strain>
    </source>
</reference>
<evidence type="ECO:0000313" key="2">
    <source>
        <dbReference type="EMBL" id="RPA88814.1"/>
    </source>
</evidence>
<feature type="transmembrane region" description="Helical" evidence="1">
    <location>
        <begin position="29"/>
        <end position="48"/>
    </location>
</feature>
<organism evidence="2 3">
    <name type="scientific">Choiromyces venosus 120613-1</name>
    <dbReference type="NCBI Taxonomy" id="1336337"/>
    <lineage>
        <taxon>Eukaryota</taxon>
        <taxon>Fungi</taxon>
        <taxon>Dikarya</taxon>
        <taxon>Ascomycota</taxon>
        <taxon>Pezizomycotina</taxon>
        <taxon>Pezizomycetes</taxon>
        <taxon>Pezizales</taxon>
        <taxon>Tuberaceae</taxon>
        <taxon>Choiromyces</taxon>
    </lineage>
</organism>
<accession>A0A3N4J4M6</accession>
<keyword evidence="1" id="KW-0472">Membrane</keyword>
<dbReference type="EMBL" id="ML120662">
    <property type="protein sequence ID" value="RPA88814.1"/>
    <property type="molecule type" value="Genomic_DNA"/>
</dbReference>
<keyword evidence="1" id="KW-1133">Transmembrane helix</keyword>
<proteinExistence type="predicted"/>
<evidence type="ECO:0000313" key="3">
    <source>
        <dbReference type="Proteomes" id="UP000276215"/>
    </source>
</evidence>
<gene>
    <name evidence="2" type="ORF">L873DRAFT_826667</name>
</gene>
<evidence type="ECO:0000256" key="1">
    <source>
        <dbReference type="SAM" id="Phobius"/>
    </source>
</evidence>
<name>A0A3N4J4M6_9PEZI</name>
<keyword evidence="1" id="KW-0812">Transmembrane</keyword>